<dbReference type="InterPro" id="IPR015187">
    <property type="entry name" value="BRCA2_OB_1"/>
</dbReference>
<dbReference type="GO" id="GO:0006355">
    <property type="term" value="P:regulation of DNA-templated transcription"/>
    <property type="evidence" value="ECO:0007669"/>
    <property type="project" value="TreeGrafter"/>
</dbReference>
<proteinExistence type="predicted"/>
<dbReference type="EMBL" id="JANCYU010000037">
    <property type="protein sequence ID" value="KAK4526197.1"/>
    <property type="molecule type" value="Genomic_DNA"/>
</dbReference>
<sequence length="988" mass="113329">MEHKVSCQKNYLETTPTFHQQSYDPYDGLVQVRFSPTGKEDLGTVYMDMKEVMGNVLYSPVLVSSCYLQRVEIKEEGRDWNVGLEELKEMRHSCTETDTLEVENKATAILEYDEGNSERKKFKQALNQDSEETRDTDSSPKSLEQVHFQTASGLHKFSTKRCIGSVPTSLFVTGAGKEVKTKDASNEWAKSFLASVAVPESDQNPNNDKSLIDFPPKKEKPLEGDSSIERNKAIDGSKQGLTFTTGKGKHLSISNESLQHASMVLKEGLTEKAPVSSKLGPKRKLTNSVLKRARSALYDNQTPKKTNDSGNYTRDNECRVPLLRSYPDSILPMKRTPSGITDSMLKRRGRVGNSSEISDSCIPKSASARKVKKRISFHYVCTSITGQRITDMKNVKKVSLKQLRERKSQDFRNIFSDDPELWDCVRDPLHFRFKNNRMNLEKNFSLSPDLPASLRPDSRFTVGVEEFTEHLRQLFPDADGPVMKVGTNAWIRNAYRLLVWKLASFEIFFHPLLTNKLNAVNLSIEFSKRLEREWNLGHRSILHKIVERDALVGAHHVLFISDIFDEEFIELSDGWYCVRAKVDSFLGDAIREKKLVKGCKISICSASFYHLDEEHPENTVLSLHFNGVRRARWDSKLGLRRYPPVLHTMNSIRALGGQIPCIEVVIERSFPVRFVEKEVVDESTTRKVFRNEEDEERIVLRRNEDISIRLDELFKREERSLPIVDWERDVSRMTEILVVDRRGKKRAYVTFWRPTDNALEILRNEGYVIRLYGVIPSKQLFDSETLHLAMPSKMPIQLCSTETSDTFWIPRYSLSVSSIGSLSSGEEFDSSFVILLVGELQYGHTRFIYLIQSLQSPIIAVKLSDEQAQNIPSVIKRATGSSNQKVALVSVKNLKFICCDKRCGLYLCHHTSRCVWLSERESKNTAQFLDPITRLQKLVQENHSRFMALRQQLLDFVHGKITNLYFLREEKVARVWEILNESLVHENE</sequence>
<keyword evidence="5" id="KW-1185">Reference proteome</keyword>
<dbReference type="Pfam" id="PF09103">
    <property type="entry name" value="BRCA-2_OB1"/>
    <property type="match status" value="1"/>
</dbReference>
<dbReference type="InterPro" id="IPR015252">
    <property type="entry name" value="BRCA2_hlx"/>
</dbReference>
<dbReference type="Gene3D" id="2.40.50.140">
    <property type="entry name" value="Nucleic acid-binding proteins"/>
    <property type="match status" value="2"/>
</dbReference>
<dbReference type="SUPFAM" id="SSF81872">
    <property type="entry name" value="BRCA2 helical domain"/>
    <property type="match status" value="1"/>
</dbReference>
<dbReference type="SUPFAM" id="SSF50249">
    <property type="entry name" value="Nucleic acid-binding proteins"/>
    <property type="match status" value="2"/>
</dbReference>
<dbReference type="AlphaFoldDB" id="A0AAV9IFH9"/>
<organism evidence="4 5">
    <name type="scientific">Galdieria yellowstonensis</name>
    <dbReference type="NCBI Taxonomy" id="3028027"/>
    <lineage>
        <taxon>Eukaryota</taxon>
        <taxon>Rhodophyta</taxon>
        <taxon>Bangiophyceae</taxon>
        <taxon>Galdieriales</taxon>
        <taxon>Galdieriaceae</taxon>
        <taxon>Galdieria</taxon>
    </lineage>
</organism>
<feature type="domain" description="BRCA2 OB1" evidence="2">
    <location>
        <begin position="540"/>
        <end position="640"/>
    </location>
</feature>
<dbReference type="InterPro" id="IPR015525">
    <property type="entry name" value="BRCA2"/>
</dbReference>
<feature type="region of interest" description="Disordered" evidence="1">
    <location>
        <begin position="120"/>
        <end position="143"/>
    </location>
</feature>
<dbReference type="Proteomes" id="UP001300502">
    <property type="component" value="Unassembled WGS sequence"/>
</dbReference>
<gene>
    <name evidence="4" type="ORF">GAYE_SCF20G4111</name>
</gene>
<comment type="caution">
    <text evidence="4">The sequence shown here is derived from an EMBL/GenBank/DDBJ whole genome shotgun (WGS) entry which is preliminary data.</text>
</comment>
<dbReference type="InterPro" id="IPR036315">
    <property type="entry name" value="BRCA2_hlx_sf"/>
</dbReference>
<dbReference type="PANTHER" id="PTHR11289:SF0">
    <property type="entry name" value="BREAST CANCER TYPE 2 SUSCEPTIBILITY PROTEIN"/>
    <property type="match status" value="1"/>
</dbReference>
<name>A0AAV9IFH9_9RHOD</name>
<feature type="domain" description="Breast cancer type 2 susceptibility protein helical" evidence="3">
    <location>
        <begin position="442"/>
        <end position="516"/>
    </location>
</feature>
<evidence type="ECO:0000313" key="4">
    <source>
        <dbReference type="EMBL" id="KAK4526197.1"/>
    </source>
</evidence>
<evidence type="ECO:0000259" key="2">
    <source>
        <dbReference type="Pfam" id="PF09103"/>
    </source>
</evidence>
<dbReference type="PANTHER" id="PTHR11289">
    <property type="entry name" value="BREAST CANCER TYPE 2 SUSCEPTIBILITY PROTEIN BRCA2"/>
    <property type="match status" value="1"/>
</dbReference>
<dbReference type="Pfam" id="PF09169">
    <property type="entry name" value="BRCA-2_helical"/>
    <property type="match status" value="1"/>
</dbReference>
<dbReference type="GO" id="GO:0000724">
    <property type="term" value="P:double-strand break repair via homologous recombination"/>
    <property type="evidence" value="ECO:0007669"/>
    <property type="project" value="InterPro"/>
</dbReference>
<evidence type="ECO:0000259" key="3">
    <source>
        <dbReference type="Pfam" id="PF09169"/>
    </source>
</evidence>
<feature type="compositionally biased region" description="Basic and acidic residues" evidence="1">
    <location>
        <begin position="215"/>
        <end position="225"/>
    </location>
</feature>
<accession>A0AAV9IFH9</accession>
<protein>
    <submittedName>
        <fullName evidence="4">Uncharacterized protein</fullName>
    </submittedName>
</protein>
<feature type="region of interest" description="Disordered" evidence="1">
    <location>
        <begin position="199"/>
        <end position="225"/>
    </location>
</feature>
<evidence type="ECO:0000313" key="5">
    <source>
        <dbReference type="Proteomes" id="UP001300502"/>
    </source>
</evidence>
<dbReference type="InterPro" id="IPR012340">
    <property type="entry name" value="NA-bd_OB-fold"/>
</dbReference>
<reference evidence="4 5" key="1">
    <citation type="submission" date="2022-07" db="EMBL/GenBank/DDBJ databases">
        <title>Genome-wide signatures of adaptation to extreme environments.</title>
        <authorList>
            <person name="Cho C.H."/>
            <person name="Yoon H.S."/>
        </authorList>
    </citation>
    <scope>NUCLEOTIDE SEQUENCE [LARGE SCALE GENOMIC DNA]</scope>
    <source>
        <strain evidence="4 5">108.79 E11</strain>
    </source>
</reference>
<evidence type="ECO:0000256" key="1">
    <source>
        <dbReference type="SAM" id="MobiDB-lite"/>
    </source>
</evidence>